<evidence type="ECO:0000256" key="5">
    <source>
        <dbReference type="SAM" id="SignalP"/>
    </source>
</evidence>
<dbReference type="PANTHER" id="PTHR23221">
    <property type="entry name" value="GLYCOSYLPHOSPHATIDYLINOSITOL PHOSPHOLIPASE D"/>
    <property type="match status" value="1"/>
</dbReference>
<dbReference type="SUPFAM" id="SSF69318">
    <property type="entry name" value="Integrin alpha N-terminal domain"/>
    <property type="match status" value="3"/>
</dbReference>
<organism evidence="6 7">
    <name type="scientific">Nitrosococcus halophilus (strain Nc4)</name>
    <dbReference type="NCBI Taxonomy" id="472759"/>
    <lineage>
        <taxon>Bacteria</taxon>
        <taxon>Pseudomonadati</taxon>
        <taxon>Pseudomonadota</taxon>
        <taxon>Gammaproteobacteria</taxon>
        <taxon>Chromatiales</taxon>
        <taxon>Chromatiaceae</taxon>
        <taxon>Nitrosococcus</taxon>
    </lineage>
</organism>
<dbReference type="STRING" id="472759.Nhal_1257"/>
<dbReference type="RefSeq" id="WP_013032309.1">
    <property type="nucleotide sequence ID" value="NC_013960.1"/>
</dbReference>
<evidence type="ECO:0000313" key="7">
    <source>
        <dbReference type="Proteomes" id="UP000001844"/>
    </source>
</evidence>
<evidence type="ECO:0000256" key="3">
    <source>
        <dbReference type="ARBA" id="ARBA00022801"/>
    </source>
</evidence>
<reference evidence="7" key="1">
    <citation type="submission" date="2010-04" db="EMBL/GenBank/DDBJ databases">
        <title>Complete genome sequence of Nitrosococcus halophilus Nc4, a salt-adapted, aerobic obligate ammonia-oxidizing sulfur purple bacterium.</title>
        <authorList>
            <consortium name="US DOE Joint Genome Institute"/>
            <person name="Campbell M.A."/>
            <person name="Malfatti S.A."/>
            <person name="Chain P.S.G."/>
            <person name="Heidelberg J.F."/>
            <person name="Ward B.B."/>
            <person name="Klotz M.G."/>
        </authorList>
    </citation>
    <scope>NUCLEOTIDE SEQUENCE [LARGE SCALE GENOMIC DNA]</scope>
    <source>
        <strain evidence="7">Nc4</strain>
    </source>
</reference>
<dbReference type="SMART" id="SM00191">
    <property type="entry name" value="Int_alpha"/>
    <property type="match status" value="7"/>
</dbReference>
<dbReference type="GO" id="GO:0008305">
    <property type="term" value="C:integrin complex"/>
    <property type="evidence" value="ECO:0007669"/>
    <property type="project" value="InterPro"/>
</dbReference>
<dbReference type="Pfam" id="PF01839">
    <property type="entry name" value="FG-GAP"/>
    <property type="match status" value="5"/>
</dbReference>
<feature type="chain" id="PRO_5003069356" evidence="5">
    <location>
        <begin position="30"/>
        <end position="599"/>
    </location>
</feature>
<dbReference type="EMBL" id="CP001798">
    <property type="protein sequence ID" value="ADE14418.1"/>
    <property type="molecule type" value="Genomic_DNA"/>
</dbReference>
<keyword evidence="2" id="KW-0677">Repeat</keyword>
<keyword evidence="3" id="KW-0378">Hydrolase</keyword>
<protein>
    <submittedName>
        <fullName evidence="6">FG-GAP repeat protein</fullName>
    </submittedName>
</protein>
<dbReference type="InterPro" id="IPR013519">
    <property type="entry name" value="Int_alpha_beta-p"/>
</dbReference>
<keyword evidence="1 5" id="KW-0732">Signal</keyword>
<evidence type="ECO:0000256" key="2">
    <source>
        <dbReference type="ARBA" id="ARBA00022737"/>
    </source>
</evidence>
<proteinExistence type="predicted"/>
<dbReference type="Proteomes" id="UP000001844">
    <property type="component" value="Chromosome"/>
</dbReference>
<gene>
    <name evidence="6" type="ordered locus">Nhal_1257</name>
</gene>
<name>D5C092_NITHN</name>
<keyword evidence="7" id="KW-1185">Reference proteome</keyword>
<dbReference type="KEGG" id="nhl:Nhal_1257"/>
<dbReference type="PRINTS" id="PR01185">
    <property type="entry name" value="INTEGRINA"/>
</dbReference>
<dbReference type="InterPro" id="IPR000413">
    <property type="entry name" value="Integrin_alpha"/>
</dbReference>
<dbReference type="PANTHER" id="PTHR23221:SF7">
    <property type="entry name" value="PHOSPHATIDYLINOSITOL-GLYCAN-SPECIFIC PHOSPHOLIPASE D"/>
    <property type="match status" value="1"/>
</dbReference>
<sequence length="599" mass="63622">MNTRPRSRFFLRFLLAFTFNILTGQLLFAADPDPGLAAEGGTTKCCIGSDFNAAGPWAPTEAIAFGDFNGDGYQDAALGMPSFDVDNVEDAGAVRVLYGSSEGLTTTDDPSVDLELWDQDRLEVSGSGEVEAGDRFGASLAVGDFNQDGYEDLAIGSPGEDSSAFEDSGQVDIIHGSPSGLVGCHSCNNRHETLVRETFVLESAGTNFGSALAAGDFHGDGYPDLAIGSPGEVNADGAISGGVFLYTGSYSESPQWWYFGGVTRHYGIRSGFGSALAVGNFNGDKNPVTGLPLDDLAVGAPHDDVRLGSYYSFVTGGTVLIYEGSADGLKHDKTFHQDDPLLPTCSSYGNKLCEVGGRLEDGDQFGASLAVGNFDGDYNPDTNLSLDDLAIGVPGEGHWLKLSQVSAPGPFPDGVGKEYVEDAGAVNVIFGTRTGLEPQDNRIWHQDNGFDHTDMPDKVEAGDGFGSALAAGDFNDDLRDELAVGVPYEDLEGIPRAGLVHVLLGSSTLKDLEVWPHNRVWNHLQLDNPIRSNDWFGDALGAGDVNGDGKIDLAIAAPVHADVEGSVAHVLWGTRHHYGPGWNKWQSWYEATNRLEEGP</sequence>
<accession>D5C092</accession>
<evidence type="ECO:0000256" key="1">
    <source>
        <dbReference type="ARBA" id="ARBA00022729"/>
    </source>
</evidence>
<dbReference type="PROSITE" id="PS51470">
    <property type="entry name" value="FG_GAP"/>
    <property type="match status" value="4"/>
</dbReference>
<keyword evidence="4" id="KW-0325">Glycoprotein</keyword>
<dbReference type="eggNOG" id="COG5555">
    <property type="taxonomic scope" value="Bacteria"/>
</dbReference>
<feature type="signal peptide" evidence="5">
    <location>
        <begin position="1"/>
        <end position="29"/>
    </location>
</feature>
<dbReference type="InterPro" id="IPR013517">
    <property type="entry name" value="FG-GAP"/>
</dbReference>
<dbReference type="AlphaFoldDB" id="D5C092"/>
<dbReference type="Gene3D" id="2.130.10.130">
    <property type="entry name" value="Integrin alpha, N-terminal"/>
    <property type="match status" value="4"/>
</dbReference>
<dbReference type="HOGENOM" id="CLU_016303_1_0_6"/>
<evidence type="ECO:0000313" key="6">
    <source>
        <dbReference type="EMBL" id="ADE14418.1"/>
    </source>
</evidence>
<dbReference type="InterPro" id="IPR028994">
    <property type="entry name" value="Integrin_alpha_N"/>
</dbReference>
<dbReference type="GO" id="GO:0007155">
    <property type="term" value="P:cell adhesion"/>
    <property type="evidence" value="ECO:0007669"/>
    <property type="project" value="InterPro"/>
</dbReference>
<evidence type="ECO:0000256" key="4">
    <source>
        <dbReference type="ARBA" id="ARBA00023180"/>
    </source>
</evidence>
<dbReference type="GO" id="GO:0016787">
    <property type="term" value="F:hydrolase activity"/>
    <property type="evidence" value="ECO:0007669"/>
    <property type="project" value="UniProtKB-KW"/>
</dbReference>
<dbReference type="OrthoDB" id="5758889at2"/>